<dbReference type="Pfam" id="PF13403">
    <property type="entry name" value="Hint_2"/>
    <property type="match status" value="1"/>
</dbReference>
<gene>
    <name evidence="2" type="ORF">GGQ68_001220</name>
</gene>
<dbReference type="EMBL" id="JACIEJ010000002">
    <property type="protein sequence ID" value="MBB3984904.1"/>
    <property type="molecule type" value="Genomic_DNA"/>
</dbReference>
<dbReference type="SUPFAM" id="SSF51294">
    <property type="entry name" value="Hedgehog/intein (Hint) domain"/>
    <property type="match status" value="1"/>
</dbReference>
<proteinExistence type="predicted"/>
<protein>
    <recommendedName>
        <fullName evidence="1">Hedgehog/Intein (Hint) domain-containing protein</fullName>
    </recommendedName>
</protein>
<dbReference type="Proteomes" id="UP000541426">
    <property type="component" value="Unassembled WGS sequence"/>
</dbReference>
<dbReference type="AlphaFoldDB" id="A0A7W6GT84"/>
<organism evidence="2 3">
    <name type="scientific">Sagittula marina</name>
    <dbReference type="NCBI Taxonomy" id="943940"/>
    <lineage>
        <taxon>Bacteria</taxon>
        <taxon>Pseudomonadati</taxon>
        <taxon>Pseudomonadota</taxon>
        <taxon>Alphaproteobacteria</taxon>
        <taxon>Rhodobacterales</taxon>
        <taxon>Roseobacteraceae</taxon>
        <taxon>Sagittula</taxon>
    </lineage>
</organism>
<evidence type="ECO:0000259" key="1">
    <source>
        <dbReference type="Pfam" id="PF13403"/>
    </source>
</evidence>
<feature type="domain" description="Hedgehog/Intein (Hint)" evidence="1">
    <location>
        <begin position="1"/>
        <end position="146"/>
    </location>
</feature>
<dbReference type="RefSeq" id="WP_183963927.1">
    <property type="nucleotide sequence ID" value="NZ_BAABBZ010000014.1"/>
</dbReference>
<comment type="caution">
    <text evidence="2">The sequence shown here is derived from an EMBL/GenBank/DDBJ whole genome shotgun (WGS) entry which is preliminary data.</text>
</comment>
<dbReference type="InterPro" id="IPR028992">
    <property type="entry name" value="Hedgehog/Intein_dom"/>
</dbReference>
<name>A0A7W6GT84_9RHOB</name>
<accession>A0A7W6GT84</accession>
<keyword evidence="3" id="KW-1185">Reference proteome</keyword>
<reference evidence="2 3" key="1">
    <citation type="submission" date="2020-08" db="EMBL/GenBank/DDBJ databases">
        <title>Genomic Encyclopedia of Type Strains, Phase IV (KMG-IV): sequencing the most valuable type-strain genomes for metagenomic binning, comparative biology and taxonomic classification.</title>
        <authorList>
            <person name="Goeker M."/>
        </authorList>
    </citation>
    <scope>NUCLEOTIDE SEQUENCE [LARGE SCALE GENOMIC DNA]</scope>
    <source>
        <strain evidence="2 3">DSM 102235</strain>
    </source>
</reference>
<sequence length="219" mass="23706">MCFVTGCIIATPGGGRPVETLASGDLVLTTEGRAEPVLWVGTSRISWAEQMSNTRKRPVRIGRDALGPGVPERAVMLSPQHRVLVRSRQVKRIVGEEEALVPALALTGLPGVRAMPSLPGLDYVHIACARHTLLLVEGAGVESILPEPLSLQEMASAQRVDLAETLGWAEARWHDHQRVRPTLSVRKAEKLVERSIRSRIPLVVPKSGSDDTDVQQASG</sequence>
<dbReference type="InterPro" id="IPR036844">
    <property type="entry name" value="Hint_dom_sf"/>
</dbReference>
<evidence type="ECO:0000313" key="2">
    <source>
        <dbReference type="EMBL" id="MBB3984904.1"/>
    </source>
</evidence>
<evidence type="ECO:0000313" key="3">
    <source>
        <dbReference type="Proteomes" id="UP000541426"/>
    </source>
</evidence>